<dbReference type="InterPro" id="IPR001633">
    <property type="entry name" value="EAL_dom"/>
</dbReference>
<keyword evidence="2" id="KW-0614">Plasmid</keyword>
<dbReference type="SUPFAM" id="SSF141868">
    <property type="entry name" value="EAL domain-like"/>
    <property type="match status" value="1"/>
</dbReference>
<dbReference type="PROSITE" id="PS50883">
    <property type="entry name" value="EAL"/>
    <property type="match status" value="1"/>
</dbReference>
<feature type="domain" description="EAL" evidence="1">
    <location>
        <begin position="1"/>
        <end position="113"/>
    </location>
</feature>
<reference evidence="2" key="1">
    <citation type="submission" date="2014-11" db="EMBL/GenBank/DDBJ databases">
        <title>Complete sequence of the conjugative pEC598 plasmid of avian pathogenic Escherichia coli QT598.</title>
        <authorList>
            <person name="Garenaux A."/>
            <person name="Veyrier F."/>
            <person name="Dozois C."/>
        </authorList>
    </citation>
    <scope>NUCLEOTIDE SEQUENCE</scope>
    <source>
        <strain evidence="2">QT598</strain>
        <plasmid evidence="2">pEC598</plasmid>
    </source>
</reference>
<protein>
    <recommendedName>
        <fullName evidence="1">EAL domain-containing protein</fullName>
    </recommendedName>
</protein>
<dbReference type="InterPro" id="IPR035919">
    <property type="entry name" value="EAL_sf"/>
</dbReference>
<accession>A0A3S5FQ59</accession>
<dbReference type="Gene3D" id="3.20.20.450">
    <property type="entry name" value="EAL domain"/>
    <property type="match status" value="1"/>
</dbReference>
<dbReference type="RefSeq" id="WP_059331525.1">
    <property type="nucleotide sequence ID" value="NZ_KP119165.1"/>
</dbReference>
<evidence type="ECO:0000313" key="2">
    <source>
        <dbReference type="EMBL" id="AKG46886.1"/>
    </source>
</evidence>
<dbReference type="AlphaFoldDB" id="A0A3S5FQ59"/>
<evidence type="ECO:0000259" key="1">
    <source>
        <dbReference type="PROSITE" id="PS50883"/>
    </source>
</evidence>
<name>A0A3S5FQ59_ECOLX</name>
<proteinExistence type="predicted"/>
<dbReference type="Pfam" id="PF00563">
    <property type="entry name" value="EAL"/>
    <property type="match status" value="1"/>
</dbReference>
<organism evidence="2">
    <name type="scientific">Escherichia coli</name>
    <dbReference type="NCBI Taxonomy" id="562"/>
    <lineage>
        <taxon>Bacteria</taxon>
        <taxon>Pseudomonadati</taxon>
        <taxon>Pseudomonadota</taxon>
        <taxon>Gammaproteobacteria</taxon>
        <taxon>Enterobacterales</taxon>
        <taxon>Enterobacteriaceae</taxon>
        <taxon>Escherichia</taxon>
    </lineage>
</organism>
<geneLocation type="plasmid" evidence="2">
    <name>pEC598</name>
</geneLocation>
<sequence>MDDRVIDFLFSLSGYIWLDDFGSSNATMSAVIKRPYHAIKIDKFFLQHNIENHTISETVKRIKELVPHVIAVGIENDVYHKMSVELDLWGGQGYYFLNKNMRPHCEMVSNSLSFDFLKV</sequence>
<dbReference type="EMBL" id="KP119165">
    <property type="protein sequence ID" value="AKG46886.1"/>
    <property type="molecule type" value="Genomic_DNA"/>
</dbReference>